<feature type="signal peptide" evidence="2">
    <location>
        <begin position="1"/>
        <end position="28"/>
    </location>
</feature>
<evidence type="ECO:0000313" key="4">
    <source>
        <dbReference type="Proteomes" id="UP001059596"/>
    </source>
</evidence>
<evidence type="ECO:0000256" key="1">
    <source>
        <dbReference type="SAM" id="MobiDB-lite"/>
    </source>
</evidence>
<feature type="region of interest" description="Disordered" evidence="1">
    <location>
        <begin position="133"/>
        <end position="154"/>
    </location>
</feature>
<accession>A0A9Q0BS76</accession>
<feature type="chain" id="PRO_5040184923" evidence="2">
    <location>
        <begin position="29"/>
        <end position="424"/>
    </location>
</feature>
<gene>
    <name evidence="3" type="ORF">M5D96_003164</name>
</gene>
<reference evidence="3" key="1">
    <citation type="journal article" date="2023" name="Genome Biol. Evol.">
        <title>Long-read-based Genome Assembly of Drosophila gunungcola Reveals Fewer Chemosensory Genes in Flower-breeding Species.</title>
        <authorList>
            <person name="Negi A."/>
            <person name="Liao B.Y."/>
            <person name="Yeh S.D."/>
        </authorList>
    </citation>
    <scope>NUCLEOTIDE SEQUENCE</scope>
    <source>
        <strain evidence="3">Sukarami</strain>
    </source>
</reference>
<organism evidence="3 4">
    <name type="scientific">Drosophila gunungcola</name>
    <name type="common">fruit fly</name>
    <dbReference type="NCBI Taxonomy" id="103775"/>
    <lineage>
        <taxon>Eukaryota</taxon>
        <taxon>Metazoa</taxon>
        <taxon>Ecdysozoa</taxon>
        <taxon>Arthropoda</taxon>
        <taxon>Hexapoda</taxon>
        <taxon>Insecta</taxon>
        <taxon>Pterygota</taxon>
        <taxon>Neoptera</taxon>
        <taxon>Endopterygota</taxon>
        <taxon>Diptera</taxon>
        <taxon>Brachycera</taxon>
        <taxon>Muscomorpha</taxon>
        <taxon>Ephydroidea</taxon>
        <taxon>Drosophilidae</taxon>
        <taxon>Drosophila</taxon>
        <taxon>Sophophora</taxon>
    </lineage>
</organism>
<feature type="compositionally biased region" description="Low complexity" evidence="1">
    <location>
        <begin position="133"/>
        <end position="142"/>
    </location>
</feature>
<dbReference type="EMBL" id="JAMKOV010000002">
    <property type="protein sequence ID" value="KAI8041869.1"/>
    <property type="molecule type" value="Genomic_DNA"/>
</dbReference>
<comment type="caution">
    <text evidence="3">The sequence shown here is derived from an EMBL/GenBank/DDBJ whole genome shotgun (WGS) entry which is preliminary data.</text>
</comment>
<protein>
    <submittedName>
        <fullName evidence="3">Uncharacterized protein</fullName>
    </submittedName>
</protein>
<keyword evidence="4" id="KW-1185">Reference proteome</keyword>
<evidence type="ECO:0000313" key="3">
    <source>
        <dbReference type="EMBL" id="KAI8041869.1"/>
    </source>
</evidence>
<evidence type="ECO:0000256" key="2">
    <source>
        <dbReference type="SAM" id="SignalP"/>
    </source>
</evidence>
<dbReference type="AlphaFoldDB" id="A0A9Q0BS76"/>
<sequence>METIDPNTRMMMMMLLLWVLLVGPSVFGSPLEIQLLDMMLQEAEGNPSNGRDQRDISVLPATSIGCDESGSPEDFSHLFEDYEESNEECVEFLTPYNASQPSEVIQVIMTTQAAELRMKPEASTTTTVMPTTTISTTTSEPKTTTEESCEYDVETTKVPEFSGCEDGANEKSDDNVVTTTEEPCEDTDEQNTNLCPQFMPAQGSSAHQRPPPAFRFRKPVKNYVEPILYEGNFAKPLQRTAPIGPQQRDYFVSNKQIVPRPRPKYRKRIPPSIYMNNIVRGLDCSDEVSQYPPRTSNQPQRYWDVSPVDFSQRSQGLKKMRPEKNMRSFAPVPIKRQPFYPRSSEENMERQFLRERDTETQYRHYLDEELSQEERLMPPATPTPSLDPCQEEHDRTFYGGRPLRAQKEQLVDYPQPPISSHFFT</sequence>
<name>A0A9Q0BS76_9MUSC</name>
<feature type="region of interest" description="Disordered" evidence="1">
    <location>
        <begin position="370"/>
        <end position="393"/>
    </location>
</feature>
<proteinExistence type="predicted"/>
<keyword evidence="2" id="KW-0732">Signal</keyword>
<dbReference type="Proteomes" id="UP001059596">
    <property type="component" value="Unassembled WGS sequence"/>
</dbReference>